<name>A0A6A1V9V4_9ROSI</name>
<evidence type="ECO:0000256" key="1">
    <source>
        <dbReference type="SAM" id="Coils"/>
    </source>
</evidence>
<keyword evidence="1" id="KW-0175">Coiled coil</keyword>
<organism evidence="3 4">
    <name type="scientific">Morella rubra</name>
    <name type="common">Chinese bayberry</name>
    <dbReference type="NCBI Taxonomy" id="262757"/>
    <lineage>
        <taxon>Eukaryota</taxon>
        <taxon>Viridiplantae</taxon>
        <taxon>Streptophyta</taxon>
        <taxon>Embryophyta</taxon>
        <taxon>Tracheophyta</taxon>
        <taxon>Spermatophyta</taxon>
        <taxon>Magnoliopsida</taxon>
        <taxon>eudicotyledons</taxon>
        <taxon>Gunneridae</taxon>
        <taxon>Pentapetalae</taxon>
        <taxon>rosids</taxon>
        <taxon>fabids</taxon>
        <taxon>Fagales</taxon>
        <taxon>Myricaceae</taxon>
        <taxon>Morella</taxon>
    </lineage>
</organism>
<feature type="region of interest" description="Disordered" evidence="2">
    <location>
        <begin position="85"/>
        <end position="140"/>
    </location>
</feature>
<feature type="coiled-coil region" evidence="1">
    <location>
        <begin position="320"/>
        <end position="354"/>
    </location>
</feature>
<dbReference type="EMBL" id="RXIC02000024">
    <property type="protein sequence ID" value="KAB1209639.1"/>
    <property type="molecule type" value="Genomic_DNA"/>
</dbReference>
<dbReference type="OrthoDB" id="1752359at2759"/>
<feature type="region of interest" description="Disordered" evidence="2">
    <location>
        <begin position="1"/>
        <end position="20"/>
    </location>
</feature>
<evidence type="ECO:0000313" key="3">
    <source>
        <dbReference type="EMBL" id="KAB1209639.1"/>
    </source>
</evidence>
<feature type="compositionally biased region" description="Basic and acidic residues" evidence="2">
    <location>
        <begin position="131"/>
        <end position="140"/>
    </location>
</feature>
<comment type="caution">
    <text evidence="3">The sequence shown here is derived from an EMBL/GenBank/DDBJ whole genome shotgun (WGS) entry which is preliminary data.</text>
</comment>
<reference evidence="3 4" key="1">
    <citation type="journal article" date="2019" name="Plant Biotechnol. J.">
        <title>The red bayberry genome and genetic basis of sex determination.</title>
        <authorList>
            <person name="Jia H.M."/>
            <person name="Jia H.J."/>
            <person name="Cai Q.L."/>
            <person name="Wang Y."/>
            <person name="Zhao H.B."/>
            <person name="Yang W.F."/>
            <person name="Wang G.Y."/>
            <person name="Li Y.H."/>
            <person name="Zhan D.L."/>
            <person name="Shen Y.T."/>
            <person name="Niu Q.F."/>
            <person name="Chang L."/>
            <person name="Qiu J."/>
            <person name="Zhao L."/>
            <person name="Xie H.B."/>
            <person name="Fu W.Y."/>
            <person name="Jin J."/>
            <person name="Li X.W."/>
            <person name="Jiao Y."/>
            <person name="Zhou C.C."/>
            <person name="Tu T."/>
            <person name="Chai C.Y."/>
            <person name="Gao J.L."/>
            <person name="Fan L.J."/>
            <person name="van de Weg E."/>
            <person name="Wang J.Y."/>
            <person name="Gao Z.S."/>
        </authorList>
    </citation>
    <scope>NUCLEOTIDE SEQUENCE [LARGE SCALE GENOMIC DNA]</scope>
    <source>
        <tissue evidence="3">Leaves</tissue>
    </source>
</reference>
<keyword evidence="4" id="KW-1185">Reference proteome</keyword>
<accession>A0A6A1V9V4</accession>
<evidence type="ECO:0000256" key="2">
    <source>
        <dbReference type="SAM" id="MobiDB-lite"/>
    </source>
</evidence>
<proteinExistence type="predicted"/>
<evidence type="ECO:0000313" key="4">
    <source>
        <dbReference type="Proteomes" id="UP000516437"/>
    </source>
</evidence>
<sequence length="497" mass="54743">MANSGTTSSGVARTPKVLERREGHWGPSQIVEADFEAFYTEYHFPRGTHFCFPSDEETLYTRGDVLLRGTTEIWGTISSSRDASSKWRHSRNIKGSSHCSSSKKRRTSPLVPFDAEGEESEAPLSLKPSRHREDNGSEDMPRMFSTIFGVRTEAAVLEVRDIHEAGDEDRPIAPSSPRNTVLLSDSTSLSGSNLPGTGVGLEVQSDVLPSLEILSMISPLVAVPFLEYPSVLGAAIASGLGTFVSAPAGELSTSAANIAGGSMVPLTLLARGEGQVACLFASDDLDECNFEPPALPTWRLRPYAQPLLIEELMRDSMSLSRHHDEELESTRHKLRRLEAELEDQKKLNDELRIVVRGFHSHVETYENRVIDLENDVASRDVTELRQIVNELEQGRVDFKFGLSREKAEFLQCLSEFRASSSKREEALRAKVVEVRHAMREAADSFAAKKRELERSRTGFNLCVAELSTMPAFPGDLAVLACKCIGAAMVVLDVAHGN</sequence>
<dbReference type="Proteomes" id="UP000516437">
    <property type="component" value="Chromosome 6"/>
</dbReference>
<gene>
    <name evidence="3" type="ORF">CJ030_MR6G019385</name>
</gene>
<feature type="compositionally biased region" description="Polar residues" evidence="2">
    <location>
        <begin position="1"/>
        <end position="11"/>
    </location>
</feature>
<protein>
    <submittedName>
        <fullName evidence="3">Uncharacterized protein</fullName>
    </submittedName>
</protein>
<dbReference type="AlphaFoldDB" id="A0A6A1V9V4"/>